<dbReference type="SUPFAM" id="SSF51261">
    <property type="entry name" value="Duplicated hybrid motif"/>
    <property type="match status" value="1"/>
</dbReference>
<reference evidence="5 6" key="1">
    <citation type="submission" date="2015-01" db="EMBL/GenBank/DDBJ databases">
        <authorList>
            <person name="MANFREDI Pablo"/>
        </authorList>
    </citation>
    <scope>NUCLEOTIDE SEQUENCE [LARGE SCALE GENOMIC DNA]</scope>
    <source>
        <strain evidence="3 6">CcD38</strain>
        <strain evidence="4 5">CcD93</strain>
    </source>
</reference>
<dbReference type="Gene3D" id="2.70.70.10">
    <property type="entry name" value="Glucose Permease (Domain IIA)"/>
    <property type="match status" value="1"/>
</dbReference>
<protein>
    <submittedName>
        <fullName evidence="4">Peptidase, M23 family</fullName>
    </submittedName>
</protein>
<dbReference type="Pfam" id="PF01551">
    <property type="entry name" value="Peptidase_M23"/>
    <property type="match status" value="1"/>
</dbReference>
<dbReference type="EMBL" id="CDOL01000292">
    <property type="protein sequence ID" value="CEN54590.1"/>
    <property type="molecule type" value="Genomic_DNA"/>
</dbReference>
<dbReference type="InterPro" id="IPR016047">
    <property type="entry name" value="M23ase_b-sheet_dom"/>
</dbReference>
<keyword evidence="1" id="KW-0175">Coiled coil</keyword>
<keyword evidence="6" id="KW-1185">Reference proteome</keyword>
<accession>A0A0B7I1A3</accession>
<feature type="coiled-coil region" evidence="1">
    <location>
        <begin position="105"/>
        <end position="146"/>
    </location>
</feature>
<evidence type="ECO:0000256" key="1">
    <source>
        <dbReference type="SAM" id="Coils"/>
    </source>
</evidence>
<dbReference type="EMBL" id="CDOI01000159">
    <property type="protein sequence ID" value="CEN47739.1"/>
    <property type="molecule type" value="Genomic_DNA"/>
</dbReference>
<organism evidence="4 5">
    <name type="scientific">Capnocytophaga canis</name>
    <dbReference type="NCBI Taxonomy" id="1848903"/>
    <lineage>
        <taxon>Bacteria</taxon>
        <taxon>Pseudomonadati</taxon>
        <taxon>Bacteroidota</taxon>
        <taxon>Flavobacteriia</taxon>
        <taxon>Flavobacteriales</taxon>
        <taxon>Flavobacteriaceae</taxon>
        <taxon>Capnocytophaga</taxon>
    </lineage>
</organism>
<proteinExistence type="predicted"/>
<evidence type="ECO:0000313" key="5">
    <source>
        <dbReference type="Proteomes" id="UP000038200"/>
    </source>
</evidence>
<dbReference type="Gene3D" id="6.10.250.3150">
    <property type="match status" value="1"/>
</dbReference>
<sequence>MFVLLFVVFLQLTIIPEYKSMSLQKHTTLFVRLLQKVFFLLFFVLFSLGGTAQNKQKELEERKKALIEQIKQMSVLRSQQAKQHKSTVLQIEETNEKIQMRSRLIQITQQQANLLSKEIDENEKQLGSLKKDLDFHKSEYAKLIEQSYKSKSSQNRLMFLLSSESFWQGYKRLSYMKQYVDYRKKQVFLIQDKSKRIKEVNQKLVSQHQEKKVVLEENRQEQQTLKGEKKQLEELATTIRKKERDYEKQIREKQKQADAIDREIQRLIRLAIIEANRKERERLAKNNKNAKSSSENAVFMLTPESKKVADSFEANKGNLIWPVVKGYKSQGFGEYSDPVYPSLKHYNNGVTIATEPGAEARVVFEGEVSAIQSIPGSNKVVQVRHGNYITIYYNLTDVYVKKGDKVKARDFLGKIFTDKNGKTEMKFFLYKNTTRLNPEFWIHKM</sequence>
<evidence type="ECO:0000259" key="2">
    <source>
        <dbReference type="Pfam" id="PF01551"/>
    </source>
</evidence>
<dbReference type="Proteomes" id="UP000045051">
    <property type="component" value="Unassembled WGS sequence"/>
</dbReference>
<dbReference type="InterPro" id="IPR011055">
    <property type="entry name" value="Dup_hybrid_motif"/>
</dbReference>
<evidence type="ECO:0000313" key="3">
    <source>
        <dbReference type="EMBL" id="CEN47739.1"/>
    </source>
</evidence>
<name>A0A0B7I1A3_9FLAO</name>
<feature type="coiled-coil region" evidence="1">
    <location>
        <begin position="190"/>
        <end position="293"/>
    </location>
</feature>
<evidence type="ECO:0000313" key="4">
    <source>
        <dbReference type="EMBL" id="CEN54590.1"/>
    </source>
</evidence>
<feature type="domain" description="M23ase beta-sheet core" evidence="2">
    <location>
        <begin position="346"/>
        <end position="438"/>
    </location>
</feature>
<dbReference type="STRING" id="1848903.CCAND38_470008"/>
<dbReference type="Proteomes" id="UP000038200">
    <property type="component" value="Unassembled WGS sequence"/>
</dbReference>
<dbReference type="AlphaFoldDB" id="A0A0B7I1A3"/>
<evidence type="ECO:0000313" key="6">
    <source>
        <dbReference type="Proteomes" id="UP000045051"/>
    </source>
</evidence>
<dbReference type="CDD" id="cd12797">
    <property type="entry name" value="M23_peptidase"/>
    <property type="match status" value="1"/>
</dbReference>
<gene>
    <name evidence="3" type="ORF">CCAND38_470008</name>
    <name evidence="4" type="ORF">CCAND93_980007</name>
</gene>